<evidence type="ECO:0000313" key="3">
    <source>
        <dbReference type="EMBL" id="MBU3079396.1"/>
    </source>
</evidence>
<organism evidence="3 4">
    <name type="scientific">Sphingomonas quercus</name>
    <dbReference type="NCBI Taxonomy" id="2842451"/>
    <lineage>
        <taxon>Bacteria</taxon>
        <taxon>Pseudomonadati</taxon>
        <taxon>Pseudomonadota</taxon>
        <taxon>Alphaproteobacteria</taxon>
        <taxon>Sphingomonadales</taxon>
        <taxon>Sphingomonadaceae</taxon>
        <taxon>Sphingomonas</taxon>
    </lineage>
</organism>
<feature type="domain" description="Glycosyltransferase subfamily 4-like N-terminal" evidence="2">
    <location>
        <begin position="46"/>
        <end position="180"/>
    </location>
</feature>
<proteinExistence type="predicted"/>
<keyword evidence="4" id="KW-1185">Reference proteome</keyword>
<dbReference type="CDD" id="cd03822">
    <property type="entry name" value="GT4_mannosyltransferase-like"/>
    <property type="match status" value="1"/>
</dbReference>
<dbReference type="PANTHER" id="PTHR12526:SF572">
    <property type="entry name" value="BLL5144 PROTEIN"/>
    <property type="match status" value="1"/>
</dbReference>
<feature type="domain" description="Glycosyl transferase family 1" evidence="1">
    <location>
        <begin position="197"/>
        <end position="364"/>
    </location>
</feature>
<dbReference type="PANTHER" id="PTHR12526">
    <property type="entry name" value="GLYCOSYLTRANSFERASE"/>
    <property type="match status" value="1"/>
</dbReference>
<accession>A0ABS6BM58</accession>
<protein>
    <submittedName>
        <fullName evidence="3">Glycosyltransferase family 4 protein</fullName>
    </submittedName>
</protein>
<dbReference type="EMBL" id="JAHKRT010000010">
    <property type="protein sequence ID" value="MBU3079396.1"/>
    <property type="molecule type" value="Genomic_DNA"/>
</dbReference>
<dbReference type="Pfam" id="PF00534">
    <property type="entry name" value="Glycos_transf_1"/>
    <property type="match status" value="1"/>
</dbReference>
<evidence type="ECO:0000259" key="2">
    <source>
        <dbReference type="Pfam" id="PF13439"/>
    </source>
</evidence>
<dbReference type="InterPro" id="IPR028098">
    <property type="entry name" value="Glyco_trans_4-like_N"/>
</dbReference>
<dbReference type="Proteomes" id="UP000776276">
    <property type="component" value="Unassembled WGS sequence"/>
</dbReference>
<dbReference type="InterPro" id="IPR001296">
    <property type="entry name" value="Glyco_trans_1"/>
</dbReference>
<sequence length="767" mass="84396">MDVSVGKASPPPRRIALVGNHPPRLCGIATFTADVRAALTNAYPDTAVDVYAMEDPGVDHAYPPEVTMTIARDDIDSYREAARRINESGADIVCVQHEYGIYGGPAGAHLLRLLDRVEAPVVVTLHTVLESPNADQRAVIEALVRRAARLIVMAEKGRDILRRVHGVADNRIAVIPHGVPDRPLTDGLAEKRAFDLDGRKVLLTFGLLSPNKGLETMIRAMPRIVAAHPDSLYVVLGATHPHLVLREGERYRESLQALAAELGVADHIRFVDGFVPHELLMEYLTAADIYVTPYVNEAQITSGTLSYAVALGKPVVSTPYWHAAELVSDAIGRLVRVGDADGFAEAIVGMLDDPARLDEMRRAAWLLGRGMTWSRLAIAYVAVFAAAITQRPRRFGRPQMRVHTFAPLPPRLDAVERMTDSCGIAQHAIFTVPDRDHGYCVDDNCRALMLMHRITGEEAARADQLATIYASFMQHAWNGDRGRFRNFMSYDRRWLEEAGSEDSFGRSLWAIGVTVAEARRREMRAWALHLFNQVLPHAQELRSLRTLAFAVLGCDAVLEAHPGHDLARTFVADFGRRIHAQFRAVRREGWQWFEPVLGYDNARLPEAMLRAARRLGDADMEADALAALGWLDTIQTNADGQFRPVGTDSFGRHFMPPLPFDQQPVEAWATIEAMLHAHGATGAARWREAAQRAYSWFLGANDLGTPIASLADGGCHDGLMSDRTNLNQGAESILAYQFGCCAMARAAGNALSTETVDRVESVDAATG</sequence>
<reference evidence="3 4" key="1">
    <citation type="submission" date="2021-06" db="EMBL/GenBank/DDBJ databases">
        <title>Sphingomonas sp. XMGL2, whole genome shotgun sequencing project.</title>
        <authorList>
            <person name="Zhao G."/>
            <person name="Shen L."/>
        </authorList>
    </citation>
    <scope>NUCLEOTIDE SEQUENCE [LARGE SCALE GENOMIC DNA]</scope>
    <source>
        <strain evidence="3 4">XMGL2</strain>
    </source>
</reference>
<evidence type="ECO:0000259" key="1">
    <source>
        <dbReference type="Pfam" id="PF00534"/>
    </source>
</evidence>
<comment type="caution">
    <text evidence="3">The sequence shown here is derived from an EMBL/GenBank/DDBJ whole genome shotgun (WGS) entry which is preliminary data.</text>
</comment>
<name>A0ABS6BM58_9SPHN</name>
<evidence type="ECO:0000313" key="4">
    <source>
        <dbReference type="Proteomes" id="UP000776276"/>
    </source>
</evidence>
<gene>
    <name evidence="3" type="ORF">KOF26_16175</name>
</gene>
<dbReference type="Pfam" id="PF13439">
    <property type="entry name" value="Glyco_transf_4"/>
    <property type="match status" value="1"/>
</dbReference>